<keyword evidence="17" id="KW-1185">Reference proteome</keyword>
<dbReference type="PANTHER" id="PTHR31616:SF0">
    <property type="entry name" value="GLUCAN 1,4-ALPHA-GLUCOSIDASE"/>
    <property type="match status" value="1"/>
</dbReference>
<feature type="domain" description="GH15-like" evidence="12">
    <location>
        <begin position="218"/>
        <end position="581"/>
    </location>
</feature>
<organism evidence="14 16">
    <name type="scientific">Azospirillum argentinense</name>
    <dbReference type="NCBI Taxonomy" id="2970906"/>
    <lineage>
        <taxon>Bacteria</taxon>
        <taxon>Pseudomonadati</taxon>
        <taxon>Pseudomonadota</taxon>
        <taxon>Alphaproteobacteria</taxon>
        <taxon>Rhodospirillales</taxon>
        <taxon>Azospirillaceae</taxon>
        <taxon>Azospirillum</taxon>
    </lineage>
</organism>
<dbReference type="Proteomes" id="UP001628281">
    <property type="component" value="Unassembled WGS sequence"/>
</dbReference>
<dbReference type="AlphaFoldDB" id="A0A060DVN1"/>
<dbReference type="InterPro" id="IPR011613">
    <property type="entry name" value="GH15-like"/>
</dbReference>
<name>A0A060DVN1_9PROT</name>
<evidence type="ECO:0000256" key="11">
    <source>
        <dbReference type="ARBA" id="ARBA00060615"/>
    </source>
</evidence>
<accession>A0A060DVN1</accession>
<dbReference type="PANTHER" id="PTHR31616">
    <property type="entry name" value="TREHALASE"/>
    <property type="match status" value="1"/>
</dbReference>
<dbReference type="KEGG" id="abq:ABAZ39_23870"/>
<keyword evidence="6" id="KW-0119">Carbohydrate metabolism</keyword>
<evidence type="ECO:0000256" key="1">
    <source>
        <dbReference type="ARBA" id="ARBA00001576"/>
    </source>
</evidence>
<keyword evidence="7" id="KW-0326">Glycosidase</keyword>
<protein>
    <recommendedName>
        <fullName evidence="4">Trehalase</fullName>
        <ecNumber evidence="3">3.2.1.28</ecNumber>
    </recommendedName>
    <alternativeName>
        <fullName evidence="8">Alpha,alpha-trehalase</fullName>
    </alternativeName>
    <alternativeName>
        <fullName evidence="9">Alpha,alpha-trehalose glucohydrolase</fullName>
    </alternativeName>
</protein>
<dbReference type="RefSeq" id="WP_040136186.1">
    <property type="nucleotide sequence ID" value="NZ_CP007795.1"/>
</dbReference>
<dbReference type="GO" id="GO:0004555">
    <property type="term" value="F:alpha,alpha-trehalase activity"/>
    <property type="evidence" value="ECO:0007669"/>
    <property type="project" value="UniProtKB-EC"/>
</dbReference>
<dbReference type="Pfam" id="PF00723">
    <property type="entry name" value="Glyco_hydro_15"/>
    <property type="match status" value="1"/>
</dbReference>
<evidence type="ECO:0000256" key="9">
    <source>
        <dbReference type="ARBA" id="ARBA00031637"/>
    </source>
</evidence>
<dbReference type="Pfam" id="PF19291">
    <property type="entry name" value="TREH_N"/>
    <property type="match status" value="1"/>
</dbReference>
<geneLocation type="plasmid" evidence="14 16">
    <name>AbAZ39_p2</name>
</geneLocation>
<evidence type="ECO:0000256" key="8">
    <source>
        <dbReference type="ARBA" id="ARBA00030473"/>
    </source>
</evidence>
<comment type="cofactor">
    <cofactor evidence="10">
        <name>phosphate</name>
        <dbReference type="ChEBI" id="CHEBI:43474"/>
    </cofactor>
</comment>
<evidence type="ECO:0000256" key="7">
    <source>
        <dbReference type="ARBA" id="ARBA00023295"/>
    </source>
</evidence>
<comment type="pathway">
    <text evidence="11">Glycan degradation; trehalose degradation; D-glucose from alpha,alpha-trehalose: step 1/1.</text>
</comment>
<evidence type="ECO:0000256" key="2">
    <source>
        <dbReference type="ARBA" id="ARBA00006188"/>
    </source>
</evidence>
<reference evidence="15 17" key="2">
    <citation type="submission" date="2024-11" db="EMBL/GenBank/DDBJ databases">
        <title>Draft genome sequences of two bacteria associated to sugarcane roots in Colombia.</title>
        <authorList>
            <person name="Pardo-Diaz S."/>
            <person name="Masmela-Mendoza J."/>
            <person name="Delgadillo-Duran P."/>
            <person name="Bautista E.J."/>
            <person name="Rojas-Tapias D.F."/>
        </authorList>
    </citation>
    <scope>NUCLEOTIDE SEQUENCE [LARGE SCALE GENOMIC DNA]</scope>
    <source>
        <strain evidence="15 17">Ap18</strain>
    </source>
</reference>
<comment type="similarity">
    <text evidence="2">Belongs to the glycosyl hydrolase 15 family.</text>
</comment>
<evidence type="ECO:0000313" key="14">
    <source>
        <dbReference type="EMBL" id="AIB14934.1"/>
    </source>
</evidence>
<comment type="catalytic activity">
    <reaction evidence="1">
        <text>alpha,alpha-trehalose + H2O = alpha-D-glucose + beta-D-glucose</text>
        <dbReference type="Rhea" id="RHEA:32675"/>
        <dbReference type="ChEBI" id="CHEBI:15377"/>
        <dbReference type="ChEBI" id="CHEBI:15903"/>
        <dbReference type="ChEBI" id="CHEBI:16551"/>
        <dbReference type="ChEBI" id="CHEBI:17925"/>
        <dbReference type="EC" id="3.2.1.28"/>
    </reaction>
</comment>
<dbReference type="EC" id="3.2.1.28" evidence="3"/>
<dbReference type="SUPFAM" id="SSF48208">
    <property type="entry name" value="Six-hairpin glycosidases"/>
    <property type="match status" value="1"/>
</dbReference>
<evidence type="ECO:0000259" key="13">
    <source>
        <dbReference type="Pfam" id="PF19291"/>
    </source>
</evidence>
<dbReference type="InterPro" id="IPR012341">
    <property type="entry name" value="6hp_glycosidase-like_sf"/>
</dbReference>
<evidence type="ECO:0000313" key="15">
    <source>
        <dbReference type="EMBL" id="MFL7903706.1"/>
    </source>
</evidence>
<dbReference type="Gene3D" id="1.50.10.10">
    <property type="match status" value="1"/>
</dbReference>
<evidence type="ECO:0000256" key="6">
    <source>
        <dbReference type="ARBA" id="ARBA00023277"/>
    </source>
</evidence>
<dbReference type="EMBL" id="JBJLSN010000035">
    <property type="protein sequence ID" value="MFL7903706.1"/>
    <property type="molecule type" value="Genomic_DNA"/>
</dbReference>
<feature type="domain" description="Trehalase-like N-terminal" evidence="13">
    <location>
        <begin position="2"/>
        <end position="151"/>
    </location>
</feature>
<evidence type="ECO:0000313" key="17">
    <source>
        <dbReference type="Proteomes" id="UP001628281"/>
    </source>
</evidence>
<dbReference type="FunFam" id="1.50.10.10:FF:000005">
    <property type="entry name" value="Glycosyl hydrolase, glucoamylase"/>
    <property type="match status" value="1"/>
</dbReference>
<evidence type="ECO:0000256" key="10">
    <source>
        <dbReference type="ARBA" id="ARBA00053030"/>
    </source>
</evidence>
<dbReference type="InterPro" id="IPR045582">
    <property type="entry name" value="Trehalase-like_N"/>
</dbReference>
<keyword evidence="14" id="KW-0614">Plasmid</keyword>
<keyword evidence="5 15" id="KW-0378">Hydrolase</keyword>
<dbReference type="InterPro" id="IPR008928">
    <property type="entry name" value="6-hairpin_glycosidase_sf"/>
</dbReference>
<reference evidence="14 16" key="1">
    <citation type="journal article" date="2014" name="Genome Announc.">
        <title>Complete Genome Sequence of the Model Rhizosphere Strain Azospirillum brasilense Az39, Successfully Applied in Agriculture.</title>
        <authorList>
            <person name="Rivera D."/>
            <person name="Revale S."/>
            <person name="Molina R."/>
            <person name="Gualpa J."/>
            <person name="Puente M."/>
            <person name="Maroniche G."/>
            <person name="Paris G."/>
            <person name="Baker D."/>
            <person name="Clavijo B."/>
            <person name="McLay K."/>
            <person name="Spaepen S."/>
            <person name="Perticari A."/>
            <person name="Vazquez M."/>
            <person name="Wisniewski-Dye F."/>
            <person name="Watkins C."/>
            <person name="Martinez-Abarca F."/>
            <person name="Vanderleyden J."/>
            <person name="Cassan F."/>
        </authorList>
    </citation>
    <scope>NUCLEOTIDE SEQUENCE [LARGE SCALE GENOMIC DNA]</scope>
    <source>
        <strain evidence="14 16">Az39</strain>
        <plasmid evidence="14">AbAZ39_p2</plasmid>
    </source>
</reference>
<evidence type="ECO:0000256" key="4">
    <source>
        <dbReference type="ARBA" id="ARBA00019905"/>
    </source>
</evidence>
<dbReference type="Proteomes" id="UP000027186">
    <property type="component" value="Plasmid AbAZ39_p2"/>
</dbReference>
<proteinExistence type="inferred from homology"/>
<dbReference type="EMBL" id="CP007795">
    <property type="protein sequence ID" value="AIB14934.1"/>
    <property type="molecule type" value="Genomic_DNA"/>
</dbReference>
<evidence type="ECO:0000259" key="12">
    <source>
        <dbReference type="Pfam" id="PF00723"/>
    </source>
</evidence>
<evidence type="ECO:0000256" key="3">
    <source>
        <dbReference type="ARBA" id="ARBA00012757"/>
    </source>
</evidence>
<evidence type="ECO:0000313" key="16">
    <source>
        <dbReference type="Proteomes" id="UP000027186"/>
    </source>
</evidence>
<gene>
    <name evidence="14" type="ORF">ABAZ39_23870</name>
    <name evidence="15" type="ORF">ACJ41P_21405</name>
</gene>
<evidence type="ECO:0000256" key="5">
    <source>
        <dbReference type="ARBA" id="ARBA00022801"/>
    </source>
</evidence>
<dbReference type="GO" id="GO:0005993">
    <property type="term" value="P:trehalose catabolic process"/>
    <property type="evidence" value="ECO:0007669"/>
    <property type="project" value="UniProtKB-ARBA"/>
</dbReference>
<sequence length="598" mass="67074">MASRIEDYALLGDCETAALLSVEGSIDWLCWPRFDSDACFAALLGTPENGRWLLRPSDPDARTTRRYRGDSLILETEFETAEGAVTMIDFMPPRGEASDIVRILRGRRGRVAMRMDLTLRFGYGHVVPWVTRIGPNTLRAIAGPDMVVLHTSAPIHGEDMSTVADFTVAEGESVSFVMIYSPSHLPLPEPVDAEQALAETERFWAEWSGRCTYSGLWRDAVMRSLVTLKALTYRPTGGIVAAPTTSLPEQLGGVRNWDYRYCWLRDATLTLLALMNAGYLQEARDWRDWGLRTIAGSPQQIQIMYGIAGERRMLEWEVPWLPGYEGASPVRVGNAAAPQLQLDVYGEMMDAAHQARMRGIEIRPEGWQVQCALLDHMESVWDQPDEGIWEVRGGAKHFTHSKVMAWVAVDRMVKSAEKFGLDAPLDRWKALRQAIFDDVCAKGYSKERNSFVQHYGASHVDAALLMLPMLGFLPVDDPRIQGTVAAIERELLQDGLVMRYRTERTDDGLPDGEGVFLACSFWLADIYVLQGRQAEAEALFNRLLALRNDLGLLSEEYDTTAKRLVGNFPQAFSHIALINTAFNLTRVEKPAEQRRDGD</sequence>